<dbReference type="InterPro" id="IPR000182">
    <property type="entry name" value="GNAT_dom"/>
</dbReference>
<keyword evidence="2" id="KW-0012">Acyltransferase</keyword>
<organism evidence="4 5">
    <name type="scientific">Primorskyibacter flagellatus</name>
    <dbReference type="NCBI Taxonomy" id="1387277"/>
    <lineage>
        <taxon>Bacteria</taxon>
        <taxon>Pseudomonadati</taxon>
        <taxon>Pseudomonadota</taxon>
        <taxon>Alphaproteobacteria</taxon>
        <taxon>Rhodobacterales</taxon>
        <taxon>Roseobacteraceae</taxon>
        <taxon>Primorskyibacter</taxon>
    </lineage>
</organism>
<dbReference type="InterPro" id="IPR016181">
    <property type="entry name" value="Acyl_CoA_acyltransferase"/>
</dbReference>
<evidence type="ECO:0000313" key="4">
    <source>
        <dbReference type="EMBL" id="SMC60410.1"/>
    </source>
</evidence>
<evidence type="ECO:0000256" key="1">
    <source>
        <dbReference type="ARBA" id="ARBA00022679"/>
    </source>
</evidence>
<dbReference type="RefSeq" id="WP_084351246.1">
    <property type="nucleotide sequence ID" value="NZ_FWYD01000003.1"/>
</dbReference>
<dbReference type="PANTHER" id="PTHR43877">
    <property type="entry name" value="AMINOALKYLPHOSPHONATE N-ACETYLTRANSFERASE-RELATED-RELATED"/>
    <property type="match status" value="1"/>
</dbReference>
<reference evidence="4 5" key="1">
    <citation type="submission" date="2017-04" db="EMBL/GenBank/DDBJ databases">
        <authorList>
            <person name="Afonso C.L."/>
            <person name="Miller P.J."/>
            <person name="Scott M.A."/>
            <person name="Spackman E."/>
            <person name="Goraichik I."/>
            <person name="Dimitrov K.M."/>
            <person name="Suarez D.L."/>
            <person name="Swayne D.E."/>
        </authorList>
    </citation>
    <scope>NUCLEOTIDE SEQUENCE [LARGE SCALE GENOMIC DNA]</scope>
    <source>
        <strain evidence="4 5">CGMCC 1.12644</strain>
    </source>
</reference>
<dbReference type="SUPFAM" id="SSF55729">
    <property type="entry name" value="Acyl-CoA N-acyltransferases (Nat)"/>
    <property type="match status" value="1"/>
</dbReference>
<evidence type="ECO:0000259" key="3">
    <source>
        <dbReference type="PROSITE" id="PS51186"/>
    </source>
</evidence>
<accession>A0A1W2AIM5</accession>
<keyword evidence="5" id="KW-1185">Reference proteome</keyword>
<dbReference type="GO" id="GO:0016747">
    <property type="term" value="F:acyltransferase activity, transferring groups other than amino-acyl groups"/>
    <property type="evidence" value="ECO:0007669"/>
    <property type="project" value="InterPro"/>
</dbReference>
<evidence type="ECO:0000256" key="2">
    <source>
        <dbReference type="ARBA" id="ARBA00023315"/>
    </source>
</evidence>
<gene>
    <name evidence="4" type="ORF">SAMN06295998_10340</name>
</gene>
<evidence type="ECO:0000313" key="5">
    <source>
        <dbReference type="Proteomes" id="UP000192330"/>
    </source>
</evidence>
<dbReference type="STRING" id="1387277.SAMN06295998_10340"/>
<proteinExistence type="predicted"/>
<dbReference type="InterPro" id="IPR050832">
    <property type="entry name" value="Bact_Acetyltransf"/>
</dbReference>
<keyword evidence="1 4" id="KW-0808">Transferase</keyword>
<dbReference type="EMBL" id="FWYD01000003">
    <property type="protein sequence ID" value="SMC60410.1"/>
    <property type="molecule type" value="Genomic_DNA"/>
</dbReference>
<dbReference type="Pfam" id="PF00583">
    <property type="entry name" value="Acetyltransf_1"/>
    <property type="match status" value="1"/>
</dbReference>
<dbReference type="Gene3D" id="3.40.630.30">
    <property type="match status" value="1"/>
</dbReference>
<sequence length="244" mass="27165">MTDAAQRIHAVTEATWPAARHWCRGPWTIRDGAGGGKRVCATTAEAAFSGADFQTAEADMRALNQPRLFMVRQGETALDDALDARGYRIIDPVNLYVAPVGLIDDRPIPPVTTFNIWEPLAIMREIWAEGDVFADRIAVMQRCKCPKTGLFGRANDHPSGVGYVAVHDGMAMVHALHVRPAQRRHGSARWLMRHAARWARAQRAEQISALCVRTNDAANQLYISMGFALVGQYHYRIHPDDRTP</sequence>
<feature type="domain" description="N-acetyltransferase" evidence="3">
    <location>
        <begin position="106"/>
        <end position="244"/>
    </location>
</feature>
<name>A0A1W2AIM5_9RHOB</name>
<dbReference type="OrthoDB" id="7301318at2"/>
<dbReference type="AlphaFoldDB" id="A0A1W2AIM5"/>
<protein>
    <submittedName>
        <fullName evidence="4">Acetyltransferase (GNAT) family protein</fullName>
    </submittedName>
</protein>
<dbReference type="PROSITE" id="PS51186">
    <property type="entry name" value="GNAT"/>
    <property type="match status" value="1"/>
</dbReference>
<dbReference type="Proteomes" id="UP000192330">
    <property type="component" value="Unassembled WGS sequence"/>
</dbReference>